<dbReference type="RefSeq" id="WP_115092741.1">
    <property type="nucleotide sequence ID" value="NZ_CP068107.1"/>
</dbReference>
<reference evidence="1 2" key="1">
    <citation type="submission" date="2018-06" db="EMBL/GenBank/DDBJ databases">
        <authorList>
            <consortium name="Pathogen Informatics"/>
            <person name="Doyle S."/>
        </authorList>
    </citation>
    <scope>NUCLEOTIDE SEQUENCE [LARGE SCALE GENOMIC DNA]</scope>
    <source>
        <strain evidence="1 2">NCTC11179</strain>
    </source>
</reference>
<dbReference type="AlphaFoldDB" id="A0A378U5B4"/>
<keyword evidence="2" id="KW-1185">Reference proteome</keyword>
<dbReference type="Proteomes" id="UP000255024">
    <property type="component" value="Unassembled WGS sequence"/>
</dbReference>
<evidence type="ECO:0000313" key="1">
    <source>
        <dbReference type="EMBL" id="STZ70201.1"/>
    </source>
</evidence>
<protein>
    <submittedName>
        <fullName evidence="1">Uncharacterized protein</fullName>
    </submittedName>
</protein>
<evidence type="ECO:0000313" key="2">
    <source>
        <dbReference type="Proteomes" id="UP000255024"/>
    </source>
</evidence>
<name>A0A378U5B4_MYROD</name>
<dbReference type="EMBL" id="UGQL01000002">
    <property type="protein sequence ID" value="STZ70201.1"/>
    <property type="molecule type" value="Genomic_DNA"/>
</dbReference>
<gene>
    <name evidence="1" type="ORF">NCTC11179_03734</name>
</gene>
<sequence length="190" mass="22123">MKNPSTYAAPTYLASVVTYDTPPYFQEMIDIEWRGQIQSATGGRTFQLYYCGTYADDIELLVDQDDFPVLVYAEDCVTKERILLFDYAKHGYDALFCDEYEEEVLEQRKNELQLLQLNGETEFEILVYAYHNIDYEEEMEEFLNEEGEIELISGEIISPEELKSNGFDFFGIDVINSRGQRQTIVEFELA</sequence>
<accession>A0A378U5B4</accession>
<organism evidence="1 2">
    <name type="scientific">Myroides odoratus</name>
    <name type="common">Flavobacterium odoratum</name>
    <dbReference type="NCBI Taxonomy" id="256"/>
    <lineage>
        <taxon>Bacteria</taxon>
        <taxon>Pseudomonadati</taxon>
        <taxon>Bacteroidota</taxon>
        <taxon>Flavobacteriia</taxon>
        <taxon>Flavobacteriales</taxon>
        <taxon>Flavobacteriaceae</taxon>
        <taxon>Myroides</taxon>
    </lineage>
</organism>
<proteinExistence type="predicted"/>